<feature type="domain" description="Golgin subfamily A member 7/ERF4" evidence="8">
    <location>
        <begin position="149"/>
        <end position="261"/>
    </location>
</feature>
<feature type="region of interest" description="Disordered" evidence="7">
    <location>
        <begin position="1"/>
        <end position="139"/>
    </location>
</feature>
<dbReference type="OrthoDB" id="2190159at2759"/>
<dbReference type="GO" id="GO:0031211">
    <property type="term" value="C:endoplasmic reticulum palmitoyltransferase complex"/>
    <property type="evidence" value="ECO:0007669"/>
    <property type="project" value="TreeGrafter"/>
</dbReference>
<feature type="compositionally biased region" description="Low complexity" evidence="7">
    <location>
        <begin position="1"/>
        <end position="34"/>
    </location>
</feature>
<feature type="compositionally biased region" description="Low complexity" evidence="7">
    <location>
        <begin position="79"/>
        <end position="95"/>
    </location>
</feature>
<feature type="compositionally biased region" description="Gly residues" evidence="7">
    <location>
        <begin position="96"/>
        <end position="109"/>
    </location>
</feature>
<keyword evidence="5" id="KW-0256">Endoplasmic reticulum</keyword>
<accession>A0A061H5T5</accession>
<evidence type="ECO:0000313" key="10">
    <source>
        <dbReference type="Proteomes" id="UP000053664"/>
    </source>
</evidence>
<evidence type="ECO:0000259" key="8">
    <source>
        <dbReference type="Pfam" id="PF10256"/>
    </source>
</evidence>
<dbReference type="PANTHER" id="PTHR13254:SF0">
    <property type="entry name" value="GOLGIN SUBFAMILY A MEMBER 7_ERF4 DOMAIN-CONTAINING PROTEIN"/>
    <property type="match status" value="1"/>
</dbReference>
<dbReference type="RefSeq" id="XP_007882135.1">
    <property type="nucleotide sequence ID" value="XM_007883944.1"/>
</dbReference>
<dbReference type="GO" id="GO:0006612">
    <property type="term" value="P:protein targeting to membrane"/>
    <property type="evidence" value="ECO:0007669"/>
    <property type="project" value="TreeGrafter"/>
</dbReference>
<keyword evidence="6" id="KW-0472">Membrane</keyword>
<dbReference type="InterPro" id="IPR019383">
    <property type="entry name" value="Golgin_A_7/ERF4"/>
</dbReference>
<reference evidence="9 10" key="1">
    <citation type="journal article" date="2013" name="Plant Cell">
        <title>The transition from a phytopathogenic smut ancestor to an anamorphic biocontrol agent deciphered by comparative whole-genome analysis.</title>
        <authorList>
            <person name="Lefebvre F."/>
            <person name="Joly D.L."/>
            <person name="Labbe C."/>
            <person name="Teichmann B."/>
            <person name="Linning R."/>
            <person name="Belzile F."/>
            <person name="Bakkeren G."/>
            <person name="Belanger R.R."/>
        </authorList>
    </citation>
    <scope>NUCLEOTIDE SEQUENCE [LARGE SCALE GENOMIC DNA]</scope>
    <source>
        <strain evidence="9 10">PF-1</strain>
    </source>
</reference>
<dbReference type="PANTHER" id="PTHR13254">
    <property type="entry name" value="GOLGI AUTOANTIGEN, GOLGIN SUBFAMILY A, 7"/>
    <property type="match status" value="1"/>
</dbReference>
<sequence length="265" mass="27999">MSSTTTTTTTAAPAQTQHPLSQPSPSPSGTGPLSEDVESVAKSTSGYATAPSQRHAPHASASTAVTSNTSPSYDPSKHQAQQQSPTAAAAAAAVAVGGGGPGEPGGIDGGSPQKTLGPKSSYYFGPPGKERAFGTPPCGVIGRDKPREIVRIERDYTTGELPQFHPAFPLELEGRISPTVYSELVNDLNDLLISAHAPGRTWLDNVLAILTFYLSPMVLGTHHGRKMKELYGYIDEANRTTLNPNGLNLLPPNRSALLFFELEYY</sequence>
<feature type="compositionally biased region" description="Polar residues" evidence="7">
    <location>
        <begin position="41"/>
        <end position="52"/>
    </location>
</feature>
<evidence type="ECO:0000256" key="3">
    <source>
        <dbReference type="ARBA" id="ARBA00011396"/>
    </source>
</evidence>
<dbReference type="GeneID" id="19320479"/>
<dbReference type="GO" id="GO:0005789">
    <property type="term" value="C:endoplasmic reticulum membrane"/>
    <property type="evidence" value="ECO:0007669"/>
    <property type="project" value="UniProtKB-SubCell"/>
</dbReference>
<comment type="similarity">
    <text evidence="2">Belongs to the ERF4 family.</text>
</comment>
<proteinExistence type="inferred from homology"/>
<comment type="subcellular location">
    <subcellularLocation>
        <location evidence="1">Endoplasmic reticulum membrane</location>
        <topology evidence="1">Peripheral membrane protein</topology>
    </subcellularLocation>
</comment>
<feature type="compositionally biased region" description="Low complexity" evidence="7">
    <location>
        <begin position="59"/>
        <end position="72"/>
    </location>
</feature>
<organism evidence="9 10">
    <name type="scientific">Pseudozyma flocculosa PF-1</name>
    <dbReference type="NCBI Taxonomy" id="1277687"/>
    <lineage>
        <taxon>Eukaryota</taxon>
        <taxon>Fungi</taxon>
        <taxon>Dikarya</taxon>
        <taxon>Basidiomycota</taxon>
        <taxon>Ustilaginomycotina</taxon>
        <taxon>Ustilaginomycetes</taxon>
        <taxon>Ustilaginales</taxon>
        <taxon>Ustilaginaceae</taxon>
        <taxon>Pseudozyma</taxon>
    </lineage>
</organism>
<evidence type="ECO:0000256" key="6">
    <source>
        <dbReference type="ARBA" id="ARBA00023136"/>
    </source>
</evidence>
<evidence type="ECO:0000256" key="7">
    <source>
        <dbReference type="SAM" id="MobiDB-lite"/>
    </source>
</evidence>
<evidence type="ECO:0000313" key="9">
    <source>
        <dbReference type="EMBL" id="EPQ25946.1"/>
    </source>
</evidence>
<evidence type="ECO:0000256" key="2">
    <source>
        <dbReference type="ARBA" id="ARBA00007732"/>
    </source>
</evidence>
<dbReference type="Proteomes" id="UP000053664">
    <property type="component" value="Unassembled WGS sequence"/>
</dbReference>
<dbReference type="Pfam" id="PF10256">
    <property type="entry name" value="Erf4"/>
    <property type="match status" value="1"/>
</dbReference>
<gene>
    <name evidence="9" type="ORF">PFL1_06401</name>
</gene>
<name>A0A061H5T5_9BASI</name>
<protein>
    <recommendedName>
        <fullName evidence="4">Ras modification protein ERF4</fullName>
    </recommendedName>
</protein>
<evidence type="ECO:0000256" key="4">
    <source>
        <dbReference type="ARBA" id="ARBA00018463"/>
    </source>
</evidence>
<dbReference type="EMBL" id="KE361648">
    <property type="protein sequence ID" value="EPQ25946.1"/>
    <property type="molecule type" value="Genomic_DNA"/>
</dbReference>
<evidence type="ECO:0000256" key="5">
    <source>
        <dbReference type="ARBA" id="ARBA00022824"/>
    </source>
</evidence>
<dbReference type="AlphaFoldDB" id="A0A061H5T5"/>
<comment type="subunit">
    <text evidence="3">Interacts with ERF2.</text>
</comment>
<dbReference type="eggNOG" id="KOG4069">
    <property type="taxonomic scope" value="Eukaryota"/>
</dbReference>
<dbReference type="KEGG" id="pfp:PFL1_06401"/>
<dbReference type="HOGENOM" id="CLU_083391_0_0_1"/>
<dbReference type="InterPro" id="IPR051371">
    <property type="entry name" value="Ras_palmitoyltransferase"/>
</dbReference>
<evidence type="ECO:0000256" key="1">
    <source>
        <dbReference type="ARBA" id="ARBA00004406"/>
    </source>
</evidence>